<evidence type="ECO:0000256" key="1">
    <source>
        <dbReference type="SAM" id="MobiDB-lite"/>
    </source>
</evidence>
<evidence type="ECO:0000313" key="2">
    <source>
        <dbReference type="EMBL" id="GMH47189.1"/>
    </source>
</evidence>
<dbReference type="Proteomes" id="UP001165082">
    <property type="component" value="Unassembled WGS sequence"/>
</dbReference>
<accession>A0A9W6Z4K7</accession>
<feature type="non-terminal residue" evidence="2">
    <location>
        <position position="93"/>
    </location>
</feature>
<feature type="compositionally biased region" description="Polar residues" evidence="1">
    <location>
        <begin position="76"/>
        <end position="93"/>
    </location>
</feature>
<reference evidence="2" key="1">
    <citation type="submission" date="2022-07" db="EMBL/GenBank/DDBJ databases">
        <title>Genome analysis of Parmales, a sister group of diatoms, reveals the evolutionary specialization of diatoms from phago-mixotrophs to photoautotrophs.</title>
        <authorList>
            <person name="Ban H."/>
            <person name="Sato S."/>
            <person name="Yoshikawa S."/>
            <person name="Kazumasa Y."/>
            <person name="Nakamura Y."/>
            <person name="Ichinomiya M."/>
            <person name="Saitoh K."/>
            <person name="Sato N."/>
            <person name="Blanc-Mathieu R."/>
            <person name="Endo H."/>
            <person name="Kuwata A."/>
            <person name="Ogata H."/>
        </authorList>
    </citation>
    <scope>NUCLEOTIDE SEQUENCE</scope>
</reference>
<sequence length="93" mass="10043">MRWPTIHHNPPAHPFCGPITTPGTRPNDPSSLDCMDDYMDDCMDSDYMSSTPYTLPPPAAVSPHAVSRDPSPTMLHGSNRNGSFVATDSIVGT</sequence>
<dbReference type="AlphaFoldDB" id="A0A9W6Z4K7"/>
<protein>
    <submittedName>
        <fullName evidence="2">Uncharacterized protein</fullName>
    </submittedName>
</protein>
<evidence type="ECO:0000313" key="3">
    <source>
        <dbReference type="Proteomes" id="UP001165082"/>
    </source>
</evidence>
<keyword evidence="3" id="KW-1185">Reference proteome</keyword>
<comment type="caution">
    <text evidence="2">The sequence shown here is derived from an EMBL/GenBank/DDBJ whole genome shotgun (WGS) entry which is preliminary data.</text>
</comment>
<organism evidence="2 3">
    <name type="scientific">Triparma retinervis</name>
    <dbReference type="NCBI Taxonomy" id="2557542"/>
    <lineage>
        <taxon>Eukaryota</taxon>
        <taxon>Sar</taxon>
        <taxon>Stramenopiles</taxon>
        <taxon>Ochrophyta</taxon>
        <taxon>Bolidophyceae</taxon>
        <taxon>Parmales</taxon>
        <taxon>Triparmaceae</taxon>
        <taxon>Triparma</taxon>
    </lineage>
</organism>
<dbReference type="EMBL" id="BRXZ01000562">
    <property type="protein sequence ID" value="GMH47189.1"/>
    <property type="molecule type" value="Genomic_DNA"/>
</dbReference>
<feature type="region of interest" description="Disordered" evidence="1">
    <location>
        <begin position="49"/>
        <end position="93"/>
    </location>
</feature>
<feature type="region of interest" description="Disordered" evidence="1">
    <location>
        <begin position="1"/>
        <end position="31"/>
    </location>
</feature>
<name>A0A9W6Z4K7_9STRA</name>
<gene>
    <name evidence="2" type="ORF">TrRE_jg1025</name>
</gene>
<proteinExistence type="predicted"/>